<dbReference type="SMART" id="SM00304">
    <property type="entry name" value="HAMP"/>
    <property type="match status" value="1"/>
</dbReference>
<dbReference type="CDD" id="cd06225">
    <property type="entry name" value="HAMP"/>
    <property type="match status" value="1"/>
</dbReference>
<dbReference type="NCBIfam" id="TIGR00254">
    <property type="entry name" value="GGDEF"/>
    <property type="match status" value="1"/>
</dbReference>
<feature type="domain" description="GGDEF" evidence="3">
    <location>
        <begin position="351"/>
        <end position="488"/>
    </location>
</feature>
<evidence type="ECO:0000313" key="5">
    <source>
        <dbReference type="Proteomes" id="UP001576774"/>
    </source>
</evidence>
<comment type="caution">
    <text evidence="4">The sequence shown here is derived from an EMBL/GenBank/DDBJ whole genome shotgun (WGS) entry which is preliminary data.</text>
</comment>
<dbReference type="SMART" id="SM00267">
    <property type="entry name" value="GGDEF"/>
    <property type="match status" value="1"/>
</dbReference>
<gene>
    <name evidence="4" type="ORF">ACE1CC_02450</name>
</gene>
<dbReference type="CDD" id="cd01949">
    <property type="entry name" value="GGDEF"/>
    <property type="match status" value="1"/>
</dbReference>
<evidence type="ECO:0000256" key="1">
    <source>
        <dbReference type="SAM" id="Phobius"/>
    </source>
</evidence>
<keyword evidence="1" id="KW-1133">Transmembrane helix</keyword>
<dbReference type="EMBL" id="JBHFNQ010000020">
    <property type="protein sequence ID" value="MFB2875731.1"/>
    <property type="molecule type" value="Genomic_DNA"/>
</dbReference>
<dbReference type="InterPro" id="IPR029787">
    <property type="entry name" value="Nucleotide_cyclase"/>
</dbReference>
<dbReference type="PROSITE" id="PS50885">
    <property type="entry name" value="HAMP"/>
    <property type="match status" value="1"/>
</dbReference>
<dbReference type="Pfam" id="PF00990">
    <property type="entry name" value="GGDEF"/>
    <property type="match status" value="1"/>
</dbReference>
<proteinExistence type="predicted"/>
<keyword evidence="4" id="KW-0548">Nucleotidyltransferase</keyword>
<keyword evidence="4" id="KW-0808">Transferase</keyword>
<dbReference type="PANTHER" id="PTHR45138:SF9">
    <property type="entry name" value="DIGUANYLATE CYCLASE DGCM-RELATED"/>
    <property type="match status" value="1"/>
</dbReference>
<dbReference type="InterPro" id="IPR003660">
    <property type="entry name" value="HAMP_dom"/>
</dbReference>
<accession>A0ABV4WYY8</accession>
<dbReference type="InterPro" id="IPR000160">
    <property type="entry name" value="GGDEF_dom"/>
</dbReference>
<feature type="domain" description="HAMP" evidence="2">
    <location>
        <begin position="238"/>
        <end position="290"/>
    </location>
</feature>
<name>A0ABV4WYY8_9CYAN</name>
<evidence type="ECO:0000259" key="3">
    <source>
        <dbReference type="PROSITE" id="PS50887"/>
    </source>
</evidence>
<dbReference type="InterPro" id="IPR043128">
    <property type="entry name" value="Rev_trsase/Diguanyl_cyclase"/>
</dbReference>
<evidence type="ECO:0000313" key="4">
    <source>
        <dbReference type="EMBL" id="MFB2875731.1"/>
    </source>
</evidence>
<sequence>MKRQITEHLKAVGSNSTFLFSKKDREMIVKLKTEINKQAQFSRVDLQKLPPGGTMNSLTPENIRKFQSTKEFIRLSQIIRKILHASLNKVTPLKDFYPKPKYLVVPDSIVPYIMVPIPESPDRKILKILVAPHPDPDGKNWLGNPIGNLYVSNDPVFALAFKTGEIQVTKNYYTDSFYTCMTSAVPIKDQQGQTIAILGLDYVVGSPQDEIRKLQHISVTIITISFIFSILLSLLLARHLGYPIKQLQIAAKKVQSQNYDVTVDLKRKDELGQLAEIFNSMVADIRSYATLLEKKVEQRTEELSIAKDKLELANLQLKLIANSDSLTQIANRRRFDDYLAIEWQRHRREKQPLSLILIDIDYFKKYNDHYGHQRGDDCLIRIAQTLVQVARRATDLVARYGGEEFAVILPNTNIEYALVVAENMRMTVEALTLPHIKSDVSQYVTLSLGVASLIPTRANKLEDLIAQADNALYSAKNSGRNRCCPRSSEAVLGDHSDL</sequence>
<evidence type="ECO:0000259" key="2">
    <source>
        <dbReference type="PROSITE" id="PS50885"/>
    </source>
</evidence>
<dbReference type="SUPFAM" id="SSF158472">
    <property type="entry name" value="HAMP domain-like"/>
    <property type="match status" value="1"/>
</dbReference>
<dbReference type="GO" id="GO:0052621">
    <property type="term" value="F:diguanylate cyclase activity"/>
    <property type="evidence" value="ECO:0007669"/>
    <property type="project" value="UniProtKB-EC"/>
</dbReference>
<reference evidence="4 5" key="1">
    <citation type="submission" date="2024-09" db="EMBL/GenBank/DDBJ databases">
        <title>Floridaenema gen nov. (Aerosakkonemataceae, Aerosakkonematales ord. nov., Cyanobacteria) from benthic tropical and subtropical fresh waters, with the description of four new species.</title>
        <authorList>
            <person name="Moretto J.A."/>
            <person name="Berthold D.E."/>
            <person name="Lefler F.W."/>
            <person name="Huang I.-S."/>
            <person name="Laughinghouse H. IV."/>
        </authorList>
    </citation>
    <scope>NUCLEOTIDE SEQUENCE [LARGE SCALE GENOMIC DNA]</scope>
    <source>
        <strain evidence="4 5">BLCC-F46</strain>
    </source>
</reference>
<dbReference type="SUPFAM" id="SSF55073">
    <property type="entry name" value="Nucleotide cyclase"/>
    <property type="match status" value="1"/>
</dbReference>
<keyword evidence="5" id="KW-1185">Reference proteome</keyword>
<protein>
    <submittedName>
        <fullName evidence="4">Diguanylate cyclase domain-containing protein</fullName>
        <ecNumber evidence="4">2.7.7.65</ecNumber>
    </submittedName>
</protein>
<keyword evidence="1" id="KW-0472">Membrane</keyword>
<dbReference type="Gene3D" id="6.10.340.10">
    <property type="match status" value="1"/>
</dbReference>
<organism evidence="4 5">
    <name type="scientific">Floridaenema aerugineum BLCC-F46</name>
    <dbReference type="NCBI Taxonomy" id="3153654"/>
    <lineage>
        <taxon>Bacteria</taxon>
        <taxon>Bacillati</taxon>
        <taxon>Cyanobacteriota</taxon>
        <taxon>Cyanophyceae</taxon>
        <taxon>Oscillatoriophycideae</taxon>
        <taxon>Aerosakkonematales</taxon>
        <taxon>Aerosakkonemataceae</taxon>
        <taxon>Floridanema</taxon>
        <taxon>Floridanema aerugineum</taxon>
    </lineage>
</organism>
<dbReference type="Pfam" id="PF00672">
    <property type="entry name" value="HAMP"/>
    <property type="match status" value="1"/>
</dbReference>
<dbReference type="Proteomes" id="UP001576774">
    <property type="component" value="Unassembled WGS sequence"/>
</dbReference>
<feature type="transmembrane region" description="Helical" evidence="1">
    <location>
        <begin position="217"/>
        <end position="237"/>
    </location>
</feature>
<dbReference type="InterPro" id="IPR050469">
    <property type="entry name" value="Diguanylate_Cyclase"/>
</dbReference>
<dbReference type="EC" id="2.7.7.65" evidence="4"/>
<dbReference type="Gene3D" id="3.30.70.270">
    <property type="match status" value="1"/>
</dbReference>
<dbReference type="PANTHER" id="PTHR45138">
    <property type="entry name" value="REGULATORY COMPONENTS OF SENSORY TRANSDUCTION SYSTEM"/>
    <property type="match status" value="1"/>
</dbReference>
<keyword evidence="1" id="KW-0812">Transmembrane</keyword>
<dbReference type="PROSITE" id="PS50887">
    <property type="entry name" value="GGDEF"/>
    <property type="match status" value="1"/>
</dbReference>